<dbReference type="Proteomes" id="UP000324897">
    <property type="component" value="Unassembled WGS sequence"/>
</dbReference>
<keyword evidence="2" id="KW-1185">Reference proteome</keyword>
<comment type="caution">
    <text evidence="1">The sequence shown here is derived from an EMBL/GenBank/DDBJ whole genome shotgun (WGS) entry which is preliminary data.</text>
</comment>
<reference evidence="1 2" key="1">
    <citation type="journal article" date="2019" name="Sci. Rep.">
        <title>A high-quality genome of Eragrostis curvula grass provides insights into Poaceae evolution and supports new strategies to enhance forage quality.</title>
        <authorList>
            <person name="Carballo J."/>
            <person name="Santos B.A.C.M."/>
            <person name="Zappacosta D."/>
            <person name="Garbus I."/>
            <person name="Selva J.P."/>
            <person name="Gallo C.A."/>
            <person name="Diaz A."/>
            <person name="Albertini E."/>
            <person name="Caccamo M."/>
            <person name="Echenique V."/>
        </authorList>
    </citation>
    <scope>NUCLEOTIDE SEQUENCE [LARGE SCALE GENOMIC DNA]</scope>
    <source>
        <strain evidence="2">cv. Victoria</strain>
        <tissue evidence="1">Leaf</tissue>
    </source>
</reference>
<sequence>LLKYTTKITYVGKCLNIEVIFVPKVAPVAGSIEFPVLKNLRTLLLDRCDLRDNYRLLRHCLRNSASLERLTIRLCEAPAVSTGGKGRTKSKKMYSHFQNLMRFQCQKFKHTKVIYKEGGEIQGLVGFFSGYLRLCTQEYYNAHQV</sequence>
<organism evidence="1 2">
    <name type="scientific">Eragrostis curvula</name>
    <name type="common">weeping love grass</name>
    <dbReference type="NCBI Taxonomy" id="38414"/>
    <lineage>
        <taxon>Eukaryota</taxon>
        <taxon>Viridiplantae</taxon>
        <taxon>Streptophyta</taxon>
        <taxon>Embryophyta</taxon>
        <taxon>Tracheophyta</taxon>
        <taxon>Spermatophyta</taxon>
        <taxon>Magnoliopsida</taxon>
        <taxon>Liliopsida</taxon>
        <taxon>Poales</taxon>
        <taxon>Poaceae</taxon>
        <taxon>PACMAD clade</taxon>
        <taxon>Chloridoideae</taxon>
        <taxon>Eragrostideae</taxon>
        <taxon>Eragrostidinae</taxon>
        <taxon>Eragrostis</taxon>
    </lineage>
</organism>
<evidence type="ECO:0000313" key="1">
    <source>
        <dbReference type="EMBL" id="TVU14398.1"/>
    </source>
</evidence>
<gene>
    <name evidence="1" type="ORF">EJB05_37863</name>
</gene>
<evidence type="ECO:0000313" key="2">
    <source>
        <dbReference type="Proteomes" id="UP000324897"/>
    </source>
</evidence>
<dbReference type="EMBL" id="RWGY01000031">
    <property type="protein sequence ID" value="TVU14398.1"/>
    <property type="molecule type" value="Genomic_DNA"/>
</dbReference>
<accession>A0A5J9TUC1</accession>
<name>A0A5J9TUC1_9POAL</name>
<feature type="non-terminal residue" evidence="1">
    <location>
        <position position="1"/>
    </location>
</feature>
<protein>
    <submittedName>
        <fullName evidence="1">Uncharacterized protein</fullName>
    </submittedName>
</protein>
<dbReference type="AlphaFoldDB" id="A0A5J9TUC1"/>
<proteinExistence type="predicted"/>